<organism evidence="2 3">
    <name type="scientific">Bosea minatitlanensis</name>
    <dbReference type="NCBI Taxonomy" id="128782"/>
    <lineage>
        <taxon>Bacteria</taxon>
        <taxon>Pseudomonadati</taxon>
        <taxon>Pseudomonadota</taxon>
        <taxon>Alphaproteobacteria</taxon>
        <taxon>Hyphomicrobiales</taxon>
        <taxon>Boseaceae</taxon>
        <taxon>Bosea</taxon>
    </lineage>
</organism>
<dbReference type="EMBL" id="JBHSLI010000003">
    <property type="protein sequence ID" value="MFC5293153.1"/>
    <property type="molecule type" value="Genomic_DNA"/>
</dbReference>
<dbReference type="Proteomes" id="UP001595976">
    <property type="component" value="Unassembled WGS sequence"/>
</dbReference>
<proteinExistence type="predicted"/>
<comment type="caution">
    <text evidence="2">The sequence shown here is derived from an EMBL/GenBank/DDBJ whole genome shotgun (WGS) entry which is preliminary data.</text>
</comment>
<dbReference type="RefSeq" id="WP_260348942.1">
    <property type="nucleotide sequence ID" value="NZ_JAOAOS010000006.1"/>
</dbReference>
<dbReference type="InterPro" id="IPR021417">
    <property type="entry name" value="DUF3060"/>
</dbReference>
<keyword evidence="1" id="KW-0732">Signal</keyword>
<evidence type="ECO:0000256" key="1">
    <source>
        <dbReference type="SAM" id="SignalP"/>
    </source>
</evidence>
<evidence type="ECO:0000313" key="2">
    <source>
        <dbReference type="EMBL" id="MFC5293153.1"/>
    </source>
</evidence>
<protein>
    <submittedName>
        <fullName evidence="2">DUF3060 domain-containing protein</fullName>
    </submittedName>
</protein>
<sequence length="169" mass="17429">MKIGPLVLLAFLLPAAPGRAEDIAIEGVRMSRDFACAAGQDVVVSGADNRVSLTGRCGVVKVLGSGHGLSFETADALVVSGMSIEARGRAVGSLVVEVAKNRVATAMEPAAEPAKVDVSGADHEVELTLAGPTRIEMQGARNRLRWRAGPDVAAPAVSAAGVDNRISRY</sequence>
<gene>
    <name evidence="2" type="ORF">ACFPK2_09130</name>
</gene>
<reference evidence="3" key="1">
    <citation type="journal article" date="2019" name="Int. J. Syst. Evol. Microbiol.">
        <title>The Global Catalogue of Microorganisms (GCM) 10K type strain sequencing project: providing services to taxonomists for standard genome sequencing and annotation.</title>
        <authorList>
            <consortium name="The Broad Institute Genomics Platform"/>
            <consortium name="The Broad Institute Genome Sequencing Center for Infectious Disease"/>
            <person name="Wu L."/>
            <person name="Ma J."/>
        </authorList>
    </citation>
    <scope>NUCLEOTIDE SEQUENCE [LARGE SCALE GENOMIC DNA]</scope>
    <source>
        <strain evidence="3">CGMCC 1.15643</strain>
    </source>
</reference>
<feature type="signal peptide" evidence="1">
    <location>
        <begin position="1"/>
        <end position="20"/>
    </location>
</feature>
<name>A0ABW0F111_9HYPH</name>
<dbReference type="Pfam" id="PF11259">
    <property type="entry name" value="DUF3060"/>
    <property type="match status" value="1"/>
</dbReference>
<feature type="chain" id="PRO_5047303972" evidence="1">
    <location>
        <begin position="21"/>
        <end position="169"/>
    </location>
</feature>
<keyword evidence="3" id="KW-1185">Reference proteome</keyword>
<evidence type="ECO:0000313" key="3">
    <source>
        <dbReference type="Proteomes" id="UP001595976"/>
    </source>
</evidence>
<accession>A0ABW0F111</accession>